<comment type="similarity">
    <text evidence="1 10">Belongs to the ABC transporter superfamily.</text>
</comment>
<dbReference type="OrthoDB" id="2374252at2"/>
<evidence type="ECO:0000256" key="10">
    <source>
        <dbReference type="RuleBase" id="RU369116"/>
    </source>
</evidence>
<keyword evidence="3 10" id="KW-0547">Nucleotide-binding</keyword>
<comment type="catalytic activity">
    <reaction evidence="7">
        <text>a quaternary ammonium(out) + ATP + H2O = a quaternary ammonium(in) + ADP + phosphate + H(+)</text>
        <dbReference type="Rhea" id="RHEA:11036"/>
        <dbReference type="ChEBI" id="CHEBI:15377"/>
        <dbReference type="ChEBI" id="CHEBI:15378"/>
        <dbReference type="ChEBI" id="CHEBI:30616"/>
        <dbReference type="ChEBI" id="CHEBI:35267"/>
        <dbReference type="ChEBI" id="CHEBI:43474"/>
        <dbReference type="ChEBI" id="CHEBI:456216"/>
        <dbReference type="EC" id="7.6.2.9"/>
    </reaction>
</comment>
<dbReference type="AlphaFoldDB" id="A0A1I7IFR2"/>
<dbReference type="Pfam" id="PF00571">
    <property type="entry name" value="CBS"/>
    <property type="match status" value="2"/>
</dbReference>
<evidence type="ECO:0000256" key="5">
    <source>
        <dbReference type="ARBA" id="ARBA00022970"/>
    </source>
</evidence>
<dbReference type="InterPro" id="IPR046342">
    <property type="entry name" value="CBS_dom_sf"/>
</dbReference>
<feature type="domain" description="CBS" evidence="12">
    <location>
        <begin position="316"/>
        <end position="373"/>
    </location>
</feature>
<dbReference type="PANTHER" id="PTHR43869">
    <property type="entry name" value="GLYCINE BETAINE/PROLINE BETAINE TRANSPORT SYSTEM ATP-BINDING PROTEIN PROV"/>
    <property type="match status" value="1"/>
</dbReference>
<evidence type="ECO:0000256" key="3">
    <source>
        <dbReference type="ARBA" id="ARBA00022741"/>
    </source>
</evidence>
<evidence type="ECO:0000256" key="1">
    <source>
        <dbReference type="ARBA" id="ARBA00005417"/>
    </source>
</evidence>
<dbReference type="SMART" id="SM00382">
    <property type="entry name" value="AAA"/>
    <property type="match status" value="1"/>
</dbReference>
<dbReference type="SUPFAM" id="SSF54631">
    <property type="entry name" value="CBS-domain pair"/>
    <property type="match status" value="1"/>
</dbReference>
<reference evidence="14" key="1">
    <citation type="submission" date="2016-10" db="EMBL/GenBank/DDBJ databases">
        <authorList>
            <person name="Varghese N."/>
        </authorList>
    </citation>
    <scope>NUCLEOTIDE SEQUENCE [LARGE SCALE GENOMIC DNA]</scope>
    <source>
        <strain evidence="14">DSM 17980</strain>
    </source>
</reference>
<evidence type="ECO:0000256" key="6">
    <source>
        <dbReference type="ARBA" id="ARBA00023122"/>
    </source>
</evidence>
<dbReference type="GO" id="GO:0016887">
    <property type="term" value="F:ATP hydrolysis activity"/>
    <property type="evidence" value="ECO:0007669"/>
    <property type="project" value="UniProtKB-UniRule"/>
</dbReference>
<evidence type="ECO:0000256" key="9">
    <source>
        <dbReference type="PROSITE-ProRule" id="PRU00703"/>
    </source>
</evidence>
<dbReference type="Gene3D" id="3.10.580.10">
    <property type="entry name" value="CBS-domain"/>
    <property type="match status" value="1"/>
</dbReference>
<dbReference type="InterPro" id="IPR017871">
    <property type="entry name" value="ABC_transporter-like_CS"/>
</dbReference>
<dbReference type="InterPro" id="IPR000644">
    <property type="entry name" value="CBS_dom"/>
</dbReference>
<accession>A0A1I7IFR2</accession>
<dbReference type="NCBIfam" id="TIGR01186">
    <property type="entry name" value="proV"/>
    <property type="match status" value="1"/>
</dbReference>
<dbReference type="GO" id="GO:0005524">
    <property type="term" value="F:ATP binding"/>
    <property type="evidence" value="ECO:0007669"/>
    <property type="project" value="UniProtKB-UniRule"/>
</dbReference>
<dbReference type="RefSeq" id="WP_074951149.1">
    <property type="nucleotide sequence ID" value="NZ_FPBV01000006.1"/>
</dbReference>
<dbReference type="Gene3D" id="3.40.50.300">
    <property type="entry name" value="P-loop containing nucleotide triphosphate hydrolases"/>
    <property type="match status" value="1"/>
</dbReference>
<evidence type="ECO:0000256" key="2">
    <source>
        <dbReference type="ARBA" id="ARBA00022448"/>
    </source>
</evidence>
<keyword evidence="10" id="KW-0997">Cell inner membrane</keyword>
<dbReference type="eggNOG" id="COG1125">
    <property type="taxonomic scope" value="Bacteria"/>
</dbReference>
<evidence type="ECO:0000313" key="13">
    <source>
        <dbReference type="EMBL" id="SFU71775.1"/>
    </source>
</evidence>
<dbReference type="SMART" id="SM00116">
    <property type="entry name" value="CBS"/>
    <property type="match status" value="2"/>
</dbReference>
<protein>
    <recommendedName>
        <fullName evidence="10">Quaternary amine transport ATP-binding protein</fullName>
        <ecNumber evidence="10">7.6.2.9</ecNumber>
    </recommendedName>
</protein>
<keyword evidence="14" id="KW-1185">Reference proteome</keyword>
<dbReference type="InterPro" id="IPR005892">
    <property type="entry name" value="Gly-betaine_transp_ATP-bd"/>
</dbReference>
<comment type="subcellular location">
    <subcellularLocation>
        <location evidence="10">Cell inner membrane</location>
        <topology evidence="10">Peripheral membrane protein</topology>
    </subcellularLocation>
</comment>
<evidence type="ECO:0000256" key="4">
    <source>
        <dbReference type="ARBA" id="ARBA00022840"/>
    </source>
</evidence>
<dbReference type="FunFam" id="3.40.50.300:FF:000425">
    <property type="entry name" value="Probable ABC transporter, ATP-binding subunit"/>
    <property type="match status" value="1"/>
</dbReference>
<evidence type="ECO:0000259" key="11">
    <source>
        <dbReference type="PROSITE" id="PS50893"/>
    </source>
</evidence>
<dbReference type="GO" id="GO:0005886">
    <property type="term" value="C:plasma membrane"/>
    <property type="evidence" value="ECO:0007669"/>
    <property type="project" value="UniProtKB-SubCell"/>
</dbReference>
<evidence type="ECO:0000256" key="7">
    <source>
        <dbReference type="ARBA" id="ARBA00052482"/>
    </source>
</evidence>
<proteinExistence type="inferred from homology"/>
<keyword evidence="4 10" id="KW-0067">ATP-binding</keyword>
<dbReference type="PROSITE" id="PS50893">
    <property type="entry name" value="ABC_TRANSPORTER_2"/>
    <property type="match status" value="1"/>
</dbReference>
<comment type="subunit">
    <text evidence="8">The complex is composed of two ATP-binding proteins (OpuCA), two transmembrane proteins (OpuCB and OpuCD) and a solute-binding protein (OpuCC).</text>
</comment>
<dbReference type="Pfam" id="PF00005">
    <property type="entry name" value="ABC_tran"/>
    <property type="match status" value="1"/>
</dbReference>
<dbReference type="GO" id="GO:0031460">
    <property type="term" value="P:glycine betaine transport"/>
    <property type="evidence" value="ECO:0007669"/>
    <property type="project" value="InterPro"/>
</dbReference>
<dbReference type="InterPro" id="IPR003439">
    <property type="entry name" value="ABC_transporter-like_ATP-bd"/>
</dbReference>
<dbReference type="SUPFAM" id="SSF52540">
    <property type="entry name" value="P-loop containing nucleoside triphosphate hydrolases"/>
    <property type="match status" value="1"/>
</dbReference>
<gene>
    <name evidence="13" type="ORF">SAMN05421543_106196</name>
</gene>
<keyword evidence="10" id="KW-1003">Cell membrane</keyword>
<feature type="domain" description="CBS" evidence="12">
    <location>
        <begin position="255"/>
        <end position="311"/>
    </location>
</feature>
<keyword evidence="5" id="KW-0029">Amino-acid transport</keyword>
<dbReference type="EC" id="7.6.2.9" evidence="10"/>
<dbReference type="InterPro" id="IPR051921">
    <property type="entry name" value="ABC_osmolyte_uptake_ATP-bind"/>
</dbReference>
<dbReference type="PANTHER" id="PTHR43869:SF1">
    <property type="entry name" value="GLYCINE BETAINE_PROLINE BETAINE TRANSPORT SYSTEM ATP-BINDING PROTEIN PROV"/>
    <property type="match status" value="1"/>
</dbReference>
<dbReference type="STRING" id="392015.SAMN05421543_106196"/>
<dbReference type="PROSITE" id="PS00211">
    <property type="entry name" value="ABC_TRANSPORTER_1"/>
    <property type="match status" value="1"/>
</dbReference>
<dbReference type="InterPro" id="IPR003593">
    <property type="entry name" value="AAA+_ATPase"/>
</dbReference>
<dbReference type="InterPro" id="IPR027417">
    <property type="entry name" value="P-loop_NTPase"/>
</dbReference>
<keyword evidence="10" id="KW-0472">Membrane</keyword>
<evidence type="ECO:0000313" key="14">
    <source>
        <dbReference type="Proteomes" id="UP000183508"/>
    </source>
</evidence>
<dbReference type="GO" id="GO:0015418">
    <property type="term" value="F:ABC-type quaternary ammonium compound transporting activity"/>
    <property type="evidence" value="ECO:0007669"/>
    <property type="project" value="UniProtKB-EC"/>
</dbReference>
<dbReference type="EMBL" id="FPBV01000006">
    <property type="protein sequence ID" value="SFU71775.1"/>
    <property type="molecule type" value="Genomic_DNA"/>
</dbReference>
<comment type="subunit">
    <text evidence="10">The complex is probably composed of two ATP-binding proteins, two transmembrane proteins and a solute-binding protein.</text>
</comment>
<organism evidence="13 14">
    <name type="scientific">Alicyclobacillus macrosporangiidus</name>
    <dbReference type="NCBI Taxonomy" id="392015"/>
    <lineage>
        <taxon>Bacteria</taxon>
        <taxon>Bacillati</taxon>
        <taxon>Bacillota</taxon>
        <taxon>Bacilli</taxon>
        <taxon>Bacillales</taxon>
        <taxon>Alicyclobacillaceae</taxon>
        <taxon>Alicyclobacillus</taxon>
    </lineage>
</organism>
<dbReference type="PROSITE" id="PS51371">
    <property type="entry name" value="CBS"/>
    <property type="match status" value="2"/>
</dbReference>
<evidence type="ECO:0000256" key="8">
    <source>
        <dbReference type="ARBA" id="ARBA00063934"/>
    </source>
</evidence>
<name>A0A1I7IFR2_9BACL</name>
<sequence length="383" mass="42475">MLSFQDVCKRYPDGTTAVDQLSLDISHGELVALIGPSGCGKSTTLRMVNRLVEPSSGTILVDGRDNRAYHPVELRRRLGYVIQQVGLMPHLTIAENIAFVLRLQGVAPKQRRRRAEELMHLVGLDPGLYLDRYPRELSGGQQQRIGVLRALAHDPDIILMDEPFGALDPLIREQLQDELKRLQKTVHKTILFVTHDMDEALRIADRIVLMRDGRIVQAAEPEQMLRAPADAFVAEFIGRHRMLRQASEVAVADVMIDNPVTMEVHAGLAQALERMRQRRVNSVMVVDSGGRFAGVARLEDVTRALEQGLPMRVGDVARWAQTAVHPDDPALNAMRQMLWYRVDAVPVVAEDGTLAGLVTRSALAGVLDDALRVTGAEPLAEAR</sequence>
<dbReference type="GO" id="GO:0006865">
    <property type="term" value="P:amino acid transport"/>
    <property type="evidence" value="ECO:0007669"/>
    <property type="project" value="UniProtKB-UniRule"/>
</dbReference>
<keyword evidence="6 9" id="KW-0129">CBS domain</keyword>
<feature type="domain" description="ABC transporter" evidence="11">
    <location>
        <begin position="2"/>
        <end position="237"/>
    </location>
</feature>
<keyword evidence="2 10" id="KW-0813">Transport</keyword>
<evidence type="ECO:0000259" key="12">
    <source>
        <dbReference type="PROSITE" id="PS51371"/>
    </source>
</evidence>
<dbReference type="Proteomes" id="UP000183508">
    <property type="component" value="Unassembled WGS sequence"/>
</dbReference>